<dbReference type="SMART" id="SM00740">
    <property type="entry name" value="PASTA"/>
    <property type="match status" value="1"/>
</dbReference>
<evidence type="ECO:0000259" key="1">
    <source>
        <dbReference type="PROSITE" id="PS51178"/>
    </source>
</evidence>
<name>A0A545AMZ3_9ACTN</name>
<dbReference type="EMBL" id="VIRS01000017">
    <property type="protein sequence ID" value="TQS42704.1"/>
    <property type="molecule type" value="Genomic_DNA"/>
</dbReference>
<dbReference type="RefSeq" id="WP_142707011.1">
    <property type="nucleotide sequence ID" value="NZ_VIRS01000017.1"/>
</dbReference>
<dbReference type="Gene3D" id="3.30.10.20">
    <property type="match status" value="1"/>
</dbReference>
<dbReference type="InParanoid" id="A0A545AMZ3"/>
<keyword evidence="3" id="KW-1185">Reference proteome</keyword>
<dbReference type="Pfam" id="PF03793">
    <property type="entry name" value="PASTA"/>
    <property type="match status" value="1"/>
</dbReference>
<dbReference type="PROSITE" id="PS51178">
    <property type="entry name" value="PASTA"/>
    <property type="match status" value="1"/>
</dbReference>
<accession>A0A545AMZ3</accession>
<dbReference type="CDD" id="cd06577">
    <property type="entry name" value="PASTA_pknB"/>
    <property type="match status" value="1"/>
</dbReference>
<reference evidence="2 3" key="1">
    <citation type="submission" date="2019-07" db="EMBL/GenBank/DDBJ databases">
        <title>Cryptosporangium phraense sp. nov., isolated from plant litter.</title>
        <authorList>
            <person name="Suriyachadkun C."/>
        </authorList>
    </citation>
    <scope>NUCLEOTIDE SEQUENCE [LARGE SCALE GENOMIC DNA]</scope>
    <source>
        <strain evidence="2 3">A-T 5661</strain>
    </source>
</reference>
<proteinExistence type="predicted"/>
<dbReference type="Proteomes" id="UP000317982">
    <property type="component" value="Unassembled WGS sequence"/>
</dbReference>
<protein>
    <submittedName>
        <fullName evidence="2">PASTA domain-containing protein</fullName>
    </submittedName>
</protein>
<feature type="domain" description="PASTA" evidence="1">
    <location>
        <begin position="33"/>
        <end position="101"/>
    </location>
</feature>
<evidence type="ECO:0000313" key="3">
    <source>
        <dbReference type="Proteomes" id="UP000317982"/>
    </source>
</evidence>
<evidence type="ECO:0000313" key="2">
    <source>
        <dbReference type="EMBL" id="TQS42704.1"/>
    </source>
</evidence>
<gene>
    <name evidence="2" type="ORF">FL583_23775</name>
</gene>
<dbReference type="AlphaFoldDB" id="A0A545AMZ3"/>
<organism evidence="2 3">
    <name type="scientific">Cryptosporangium phraense</name>
    <dbReference type="NCBI Taxonomy" id="2593070"/>
    <lineage>
        <taxon>Bacteria</taxon>
        <taxon>Bacillati</taxon>
        <taxon>Actinomycetota</taxon>
        <taxon>Actinomycetes</taxon>
        <taxon>Cryptosporangiales</taxon>
        <taxon>Cryptosporangiaceae</taxon>
        <taxon>Cryptosporangium</taxon>
    </lineage>
</organism>
<comment type="caution">
    <text evidence="2">The sequence shown here is derived from an EMBL/GenBank/DDBJ whole genome shotgun (WGS) entry which is preliminary data.</text>
</comment>
<sequence>MQLTFSDGTTYVFGEKTRTLTEKIVHQQTPFTTVSQTKVPNVIDQTEAAAKASVRAAGLVPGRVTHEVDARCEHVGVVLREVPGPGATVDNGSAVDLVIGDEPKTACP</sequence>
<dbReference type="InterPro" id="IPR005543">
    <property type="entry name" value="PASTA_dom"/>
</dbReference>